<protein>
    <submittedName>
        <fullName evidence="4">Uncharacterized protein</fullName>
    </submittedName>
</protein>
<accession>A0A956M109</accession>
<reference evidence="4" key="2">
    <citation type="journal article" date="2021" name="Microbiome">
        <title>Successional dynamics and alternative stable states in a saline activated sludge microbial community over 9 years.</title>
        <authorList>
            <person name="Wang Y."/>
            <person name="Ye J."/>
            <person name="Ju F."/>
            <person name="Liu L."/>
            <person name="Boyd J.A."/>
            <person name="Deng Y."/>
            <person name="Parks D.H."/>
            <person name="Jiang X."/>
            <person name="Yin X."/>
            <person name="Woodcroft B.J."/>
            <person name="Tyson G.W."/>
            <person name="Hugenholtz P."/>
            <person name="Polz M.F."/>
            <person name="Zhang T."/>
        </authorList>
    </citation>
    <scope>NUCLEOTIDE SEQUENCE</scope>
    <source>
        <strain evidence="4">HKST-UBA01</strain>
    </source>
</reference>
<comment type="caution">
    <text evidence="4">The sequence shown here is derived from an EMBL/GenBank/DDBJ whole genome shotgun (WGS) entry which is preliminary data.</text>
</comment>
<keyword evidence="3" id="KW-0732">Signal</keyword>
<feature type="coiled-coil region" evidence="1">
    <location>
        <begin position="183"/>
        <end position="214"/>
    </location>
</feature>
<gene>
    <name evidence="4" type="ORF">KC729_15600</name>
</gene>
<dbReference type="EMBL" id="JAGQHR010000577">
    <property type="protein sequence ID" value="MCA9729114.1"/>
    <property type="molecule type" value="Genomic_DNA"/>
</dbReference>
<evidence type="ECO:0000313" key="5">
    <source>
        <dbReference type="Proteomes" id="UP000697710"/>
    </source>
</evidence>
<sequence>AAERRTRKAVTGALLLLGFLMPSLAFAQDPIQDVLDCLRIHEDMDQARGRLLAQADSVGFLAAGAGERPSASLLRQAEELQRQYSEMGVDLLLQREQCRRLAQVALATCERRIEELQERTRLGHASANEAAELVRLQALRPELQASLEAPPVYEYPILDLGSDDTAETLEAKLQYYGEVSSLLAALEGRISERRRQVQEEAEALREARRLVEDLSFTDMGDRSAGDRNVLTRDKLPTGTDDGGVFGRQNSDFPLDHATSDLDFALRQSPTNAGDSEQILALLDRYHDEIRRRLDRVGVEESAIESLLARRRQPPATP</sequence>
<feature type="chain" id="PRO_5037269393" evidence="3">
    <location>
        <begin position="28"/>
        <end position="317"/>
    </location>
</feature>
<evidence type="ECO:0000256" key="2">
    <source>
        <dbReference type="SAM" id="MobiDB-lite"/>
    </source>
</evidence>
<proteinExistence type="predicted"/>
<feature type="non-terminal residue" evidence="4">
    <location>
        <position position="1"/>
    </location>
</feature>
<evidence type="ECO:0000256" key="3">
    <source>
        <dbReference type="SAM" id="SignalP"/>
    </source>
</evidence>
<name>A0A956M109_UNCEI</name>
<dbReference type="AlphaFoldDB" id="A0A956M109"/>
<feature type="signal peptide" evidence="3">
    <location>
        <begin position="1"/>
        <end position="27"/>
    </location>
</feature>
<evidence type="ECO:0000256" key="1">
    <source>
        <dbReference type="SAM" id="Coils"/>
    </source>
</evidence>
<organism evidence="4 5">
    <name type="scientific">Eiseniibacteriota bacterium</name>
    <dbReference type="NCBI Taxonomy" id="2212470"/>
    <lineage>
        <taxon>Bacteria</taxon>
        <taxon>Candidatus Eiseniibacteriota</taxon>
    </lineage>
</organism>
<keyword evidence="1" id="KW-0175">Coiled coil</keyword>
<feature type="region of interest" description="Disordered" evidence="2">
    <location>
        <begin position="222"/>
        <end position="248"/>
    </location>
</feature>
<dbReference type="Proteomes" id="UP000697710">
    <property type="component" value="Unassembled WGS sequence"/>
</dbReference>
<evidence type="ECO:0000313" key="4">
    <source>
        <dbReference type="EMBL" id="MCA9729114.1"/>
    </source>
</evidence>
<reference evidence="4" key="1">
    <citation type="submission" date="2020-04" db="EMBL/GenBank/DDBJ databases">
        <authorList>
            <person name="Zhang T."/>
        </authorList>
    </citation>
    <scope>NUCLEOTIDE SEQUENCE</scope>
    <source>
        <strain evidence="4">HKST-UBA01</strain>
    </source>
</reference>
<feature type="compositionally biased region" description="Basic and acidic residues" evidence="2">
    <location>
        <begin position="222"/>
        <end position="235"/>
    </location>
</feature>